<evidence type="ECO:0000313" key="3">
    <source>
        <dbReference type="Proteomes" id="UP001054902"/>
    </source>
</evidence>
<protein>
    <recommendedName>
        <fullName evidence="4">Sulfotransferase domain-containing protein</fullName>
    </recommendedName>
</protein>
<gene>
    <name evidence="2" type="ORF">CTEN210_15826</name>
</gene>
<proteinExistence type="predicted"/>
<keyword evidence="1" id="KW-0732">Signal</keyword>
<evidence type="ECO:0000256" key="1">
    <source>
        <dbReference type="SAM" id="SignalP"/>
    </source>
</evidence>
<sequence>MTKSSFLLCLLSLVLLASVVVISKIVDVQIHFHKEALPKKIQNIRVPSLRNDRPDNPIIEEDILLLSKGANNTNDYSWAETEFRNAGLNISASNLKNLPTNEEIKNLLGDKSIMVNKDSKQCLNFQNNVPKEKRWIGVSGLFNTGTNLFYKLLEKNCDLPDSKLGKPVRWQVPWGKHTYAHTSRNHTARYYEHLNKDNGLAIVIVRDPFTWSLSMCKNPYVVKWKYTQENCPNLRESVPTWGPHKNLLYFYNDWYKKYTKQFPYPHVIIRLEDLTIRPKETIENICECGGGRMRSDSNT</sequence>
<dbReference type="EMBL" id="BLLK01000062">
    <property type="protein sequence ID" value="GFH59350.1"/>
    <property type="molecule type" value="Genomic_DNA"/>
</dbReference>
<dbReference type="Gene3D" id="3.40.50.300">
    <property type="entry name" value="P-loop containing nucleotide triphosphate hydrolases"/>
    <property type="match status" value="1"/>
</dbReference>
<evidence type="ECO:0008006" key="4">
    <source>
        <dbReference type="Google" id="ProtNLM"/>
    </source>
</evidence>
<accession>A0AAD3DAG7</accession>
<comment type="caution">
    <text evidence="2">The sequence shown here is derived from an EMBL/GenBank/DDBJ whole genome shotgun (WGS) entry which is preliminary data.</text>
</comment>
<feature type="chain" id="PRO_5042212524" description="Sulfotransferase domain-containing protein" evidence="1">
    <location>
        <begin position="24"/>
        <end position="299"/>
    </location>
</feature>
<keyword evidence="3" id="KW-1185">Reference proteome</keyword>
<dbReference type="InterPro" id="IPR027417">
    <property type="entry name" value="P-loop_NTPase"/>
</dbReference>
<dbReference type="SUPFAM" id="SSF52540">
    <property type="entry name" value="P-loop containing nucleoside triphosphate hydrolases"/>
    <property type="match status" value="1"/>
</dbReference>
<feature type="signal peptide" evidence="1">
    <location>
        <begin position="1"/>
        <end position="23"/>
    </location>
</feature>
<dbReference type="Proteomes" id="UP001054902">
    <property type="component" value="Unassembled WGS sequence"/>
</dbReference>
<reference evidence="2 3" key="1">
    <citation type="journal article" date="2021" name="Sci. Rep.">
        <title>The genome of the diatom Chaetoceros tenuissimus carries an ancient integrated fragment of an extant virus.</title>
        <authorList>
            <person name="Hongo Y."/>
            <person name="Kimura K."/>
            <person name="Takaki Y."/>
            <person name="Yoshida Y."/>
            <person name="Baba S."/>
            <person name="Kobayashi G."/>
            <person name="Nagasaki K."/>
            <person name="Hano T."/>
            <person name="Tomaru Y."/>
        </authorList>
    </citation>
    <scope>NUCLEOTIDE SEQUENCE [LARGE SCALE GENOMIC DNA]</scope>
    <source>
        <strain evidence="2 3">NIES-3715</strain>
    </source>
</reference>
<evidence type="ECO:0000313" key="2">
    <source>
        <dbReference type="EMBL" id="GFH59350.1"/>
    </source>
</evidence>
<organism evidence="2 3">
    <name type="scientific">Chaetoceros tenuissimus</name>
    <dbReference type="NCBI Taxonomy" id="426638"/>
    <lineage>
        <taxon>Eukaryota</taxon>
        <taxon>Sar</taxon>
        <taxon>Stramenopiles</taxon>
        <taxon>Ochrophyta</taxon>
        <taxon>Bacillariophyta</taxon>
        <taxon>Coscinodiscophyceae</taxon>
        <taxon>Chaetocerotophycidae</taxon>
        <taxon>Chaetocerotales</taxon>
        <taxon>Chaetocerotaceae</taxon>
        <taxon>Chaetoceros</taxon>
    </lineage>
</organism>
<dbReference type="AlphaFoldDB" id="A0AAD3DAG7"/>
<name>A0AAD3DAG7_9STRA</name>